<proteinExistence type="predicted"/>
<evidence type="ECO:0000313" key="1">
    <source>
        <dbReference type="EMBL" id="XAI71109.1"/>
    </source>
</evidence>
<protein>
    <submittedName>
        <fullName evidence="1">Baseplate hub</fullName>
    </submittedName>
</protein>
<reference evidence="1" key="1">
    <citation type="journal article" date="2024" name="J. Gen. Virol.">
        <title>Novel phages of Pseudomonas syringae unveil numerous potential auxiliary metabolic genes.</title>
        <authorList>
            <person name="Feltin C."/>
            <person name="Garneau J.R."/>
            <person name="Morris C.E."/>
            <person name="Berard A."/>
            <person name="Torres-Barcelo C."/>
        </authorList>
    </citation>
    <scope>NUCLEOTIDE SEQUENCE</scope>
</reference>
<gene>
    <name evidence="1" type="ORF">Cygsa01_00063</name>
</gene>
<accession>A0AAU6W3E1</accession>
<dbReference type="SUPFAM" id="SSF52540">
    <property type="entry name" value="P-loop containing nucleoside triphosphate hydrolases"/>
    <property type="match status" value="1"/>
</dbReference>
<organism evidence="1">
    <name type="scientific">Pseudomonas phage Cygsa01</name>
    <dbReference type="NCBI Taxonomy" id="3138529"/>
    <lineage>
        <taxon>Viruses</taxon>
    </lineage>
</organism>
<name>A0AAU6W3E1_9VIRU</name>
<dbReference type="InterPro" id="IPR040924">
    <property type="entry name" value="HMUDK/HMUD1"/>
</dbReference>
<dbReference type="Gene3D" id="3.40.50.300">
    <property type="entry name" value="P-loop containing nucleotide triphosphate hydrolases"/>
    <property type="match status" value="1"/>
</dbReference>
<sequence length="231" mass="26439">MTTLFRKDAMHHFLFEEPDYSKVEAFMNKPHPYRQPILLYLKGSNGSGKSTVPSLMRQYDPQAYYAVVDNRKLLSVFPSFNTVACGKYDDSNSKGCDALKDTEEMIEALKLAAEHFPGFDLIFEGIIPATIEGPWVPRLLEHGGPVRKLALGYITTPFEVCIERIKGRNAPGKEFKEELVRGKFDGMVKSMERHHEVFPNVLMYKVNTDKTRDEMLQDFIERRYEVGHPGS</sequence>
<dbReference type="InterPro" id="IPR027417">
    <property type="entry name" value="P-loop_NTPase"/>
</dbReference>
<dbReference type="Pfam" id="PF18748">
    <property type="entry name" value="HMUDK_HMUD1"/>
    <property type="match status" value="1"/>
</dbReference>
<dbReference type="EMBL" id="PP179332">
    <property type="protein sequence ID" value="XAI71109.1"/>
    <property type="molecule type" value="Genomic_DNA"/>
</dbReference>